<dbReference type="PANTHER" id="PTHR43157:SF31">
    <property type="entry name" value="PHOSPHATIDYLINOSITOL-GLYCAN BIOSYNTHESIS CLASS F PROTEIN"/>
    <property type="match status" value="1"/>
</dbReference>
<dbReference type="InterPro" id="IPR036291">
    <property type="entry name" value="NAD(P)-bd_dom_sf"/>
</dbReference>
<dbReference type="AlphaFoldDB" id="A0A4Y9ZZ93"/>
<dbReference type="OrthoDB" id="191139at2759"/>
<keyword evidence="1" id="KW-0560">Oxidoreductase</keyword>
<organism evidence="2 3">
    <name type="scientific">Hericium alpestre</name>
    <dbReference type="NCBI Taxonomy" id="135208"/>
    <lineage>
        <taxon>Eukaryota</taxon>
        <taxon>Fungi</taxon>
        <taxon>Dikarya</taxon>
        <taxon>Basidiomycota</taxon>
        <taxon>Agaricomycotina</taxon>
        <taxon>Agaricomycetes</taxon>
        <taxon>Russulales</taxon>
        <taxon>Hericiaceae</taxon>
        <taxon>Hericium</taxon>
    </lineage>
</organism>
<dbReference type="PANTHER" id="PTHR43157">
    <property type="entry name" value="PHOSPHATIDYLINOSITOL-GLYCAN BIOSYNTHESIS CLASS F PROTEIN-RELATED"/>
    <property type="match status" value="1"/>
</dbReference>
<dbReference type="GO" id="GO:0016491">
    <property type="term" value="F:oxidoreductase activity"/>
    <property type="evidence" value="ECO:0007669"/>
    <property type="project" value="UniProtKB-KW"/>
</dbReference>
<evidence type="ECO:0000313" key="2">
    <source>
        <dbReference type="EMBL" id="TFY79514.1"/>
    </source>
</evidence>
<dbReference type="Proteomes" id="UP000298061">
    <property type="component" value="Unassembled WGS sequence"/>
</dbReference>
<dbReference type="STRING" id="135208.A0A4Y9ZZ93"/>
<dbReference type="SUPFAM" id="SSF51735">
    <property type="entry name" value="NAD(P)-binding Rossmann-fold domains"/>
    <property type="match status" value="1"/>
</dbReference>
<dbReference type="Gene3D" id="3.40.50.720">
    <property type="entry name" value="NAD(P)-binding Rossmann-like Domain"/>
    <property type="match status" value="1"/>
</dbReference>
<gene>
    <name evidence="2" type="ORF">EWM64_g4498</name>
</gene>
<evidence type="ECO:0000313" key="3">
    <source>
        <dbReference type="Proteomes" id="UP000298061"/>
    </source>
</evidence>
<sequence length="122" mass="13417">MNVLFTKELQRQLDEEGVPITAISLHPGSVATEGATTKPNTPWFINFYMKSFATPPLDGAFTTLFAATDAHVAAERDKYKGGYLVPFGQLKEPSVPARDPKLACTLWETSERVVKEVLVHPA</sequence>
<evidence type="ECO:0000256" key="1">
    <source>
        <dbReference type="ARBA" id="ARBA00023002"/>
    </source>
</evidence>
<proteinExistence type="predicted"/>
<accession>A0A4Y9ZZ93</accession>
<name>A0A4Y9ZZ93_9AGAM</name>
<keyword evidence="3" id="KW-1185">Reference proteome</keyword>
<reference evidence="2 3" key="1">
    <citation type="submission" date="2019-02" db="EMBL/GenBank/DDBJ databases">
        <title>Genome sequencing of the rare red list fungi Hericium alpestre (H. flagellum).</title>
        <authorList>
            <person name="Buettner E."/>
            <person name="Kellner H."/>
        </authorList>
    </citation>
    <scope>NUCLEOTIDE SEQUENCE [LARGE SCALE GENOMIC DNA]</scope>
    <source>
        <strain evidence="2 3">DSM 108284</strain>
    </source>
</reference>
<dbReference type="EMBL" id="SFCI01000489">
    <property type="protein sequence ID" value="TFY79514.1"/>
    <property type="molecule type" value="Genomic_DNA"/>
</dbReference>
<comment type="caution">
    <text evidence="2">The sequence shown here is derived from an EMBL/GenBank/DDBJ whole genome shotgun (WGS) entry which is preliminary data.</text>
</comment>
<protein>
    <submittedName>
        <fullName evidence="2">Uncharacterized protein</fullName>
    </submittedName>
</protein>